<keyword evidence="1" id="KW-0472">Membrane</keyword>
<dbReference type="Pfam" id="PF08241">
    <property type="entry name" value="Methyltransf_11"/>
    <property type="match status" value="1"/>
</dbReference>
<protein>
    <submittedName>
        <fullName evidence="3">Methyltransferase type 11</fullName>
    </submittedName>
</protein>
<dbReference type="InterPro" id="IPR029063">
    <property type="entry name" value="SAM-dependent_MTases_sf"/>
</dbReference>
<keyword evidence="3" id="KW-0808">Transferase</keyword>
<evidence type="ECO:0000313" key="3">
    <source>
        <dbReference type="EMBL" id="KKT64320.1"/>
    </source>
</evidence>
<dbReference type="InterPro" id="IPR013216">
    <property type="entry name" value="Methyltransf_11"/>
</dbReference>
<reference evidence="3 4" key="1">
    <citation type="journal article" date="2015" name="Nature">
        <title>rRNA introns, odd ribosomes, and small enigmatic genomes across a large radiation of phyla.</title>
        <authorList>
            <person name="Brown C.T."/>
            <person name="Hug L.A."/>
            <person name="Thomas B.C."/>
            <person name="Sharon I."/>
            <person name="Castelle C.J."/>
            <person name="Singh A."/>
            <person name="Wilkins M.J."/>
            <person name="Williams K.H."/>
            <person name="Banfield J.F."/>
        </authorList>
    </citation>
    <scope>NUCLEOTIDE SEQUENCE [LARGE SCALE GENOMIC DNA]</scope>
</reference>
<dbReference type="GO" id="GO:0008757">
    <property type="term" value="F:S-adenosylmethionine-dependent methyltransferase activity"/>
    <property type="evidence" value="ECO:0007669"/>
    <property type="project" value="InterPro"/>
</dbReference>
<dbReference type="PANTHER" id="PTHR43591">
    <property type="entry name" value="METHYLTRANSFERASE"/>
    <property type="match status" value="1"/>
</dbReference>
<dbReference type="AlphaFoldDB" id="A0A0G1IZ39"/>
<gene>
    <name evidence="3" type="ORF">UW57_C0001G0047</name>
</gene>
<accession>A0A0G1IZ39</accession>
<keyword evidence="3" id="KW-0489">Methyltransferase</keyword>
<dbReference type="SUPFAM" id="SSF53335">
    <property type="entry name" value="S-adenosyl-L-methionine-dependent methyltransferases"/>
    <property type="match status" value="1"/>
</dbReference>
<keyword evidence="1" id="KW-0812">Transmembrane</keyword>
<name>A0A0G1IZ39_9BACT</name>
<evidence type="ECO:0000256" key="1">
    <source>
        <dbReference type="SAM" id="Phobius"/>
    </source>
</evidence>
<dbReference type="EMBL" id="LCIV01000001">
    <property type="protein sequence ID" value="KKT64320.1"/>
    <property type="molecule type" value="Genomic_DNA"/>
</dbReference>
<keyword evidence="1" id="KW-1133">Transmembrane helix</keyword>
<dbReference type="CDD" id="cd02440">
    <property type="entry name" value="AdoMet_MTases"/>
    <property type="match status" value="1"/>
</dbReference>
<proteinExistence type="predicted"/>
<feature type="transmembrane region" description="Helical" evidence="1">
    <location>
        <begin position="182"/>
        <end position="202"/>
    </location>
</feature>
<comment type="caution">
    <text evidence="3">The sequence shown here is derived from an EMBL/GenBank/DDBJ whole genome shotgun (WGS) entry which is preliminary data.</text>
</comment>
<dbReference type="GO" id="GO:0032259">
    <property type="term" value="P:methylation"/>
    <property type="evidence" value="ECO:0007669"/>
    <property type="project" value="UniProtKB-KW"/>
</dbReference>
<evidence type="ECO:0000259" key="2">
    <source>
        <dbReference type="Pfam" id="PF08241"/>
    </source>
</evidence>
<organism evidence="3 4">
    <name type="scientific">Candidatus Giovannonibacteria bacterium GW2011_GWA1_44_29</name>
    <dbReference type="NCBI Taxonomy" id="1618646"/>
    <lineage>
        <taxon>Bacteria</taxon>
        <taxon>Candidatus Giovannoniibacteriota</taxon>
    </lineage>
</organism>
<dbReference type="Proteomes" id="UP000034652">
    <property type="component" value="Unassembled WGS sequence"/>
</dbReference>
<dbReference type="STRING" id="1618646.UW57_C0001G0047"/>
<feature type="domain" description="Methyltransferase type 11" evidence="2">
    <location>
        <begin position="18"/>
        <end position="101"/>
    </location>
</feature>
<dbReference type="Gene3D" id="3.40.50.150">
    <property type="entry name" value="Vaccinia Virus protein VP39"/>
    <property type="match status" value="1"/>
</dbReference>
<evidence type="ECO:0000313" key="4">
    <source>
        <dbReference type="Proteomes" id="UP000034652"/>
    </source>
</evidence>
<sequence>MSHAEYCGQFIKPGGKVLDVGSGMGNFLRKMADLGFDAHGVELNPERIFEKVVKASAESLPFPDNYFDFVNCAEVTEHIEFPRRACGEIFRVLKPGNKCYISFHNRFGVYDYHYRLYFINWMPRSWTEPILNFLGRTKNDGSAGRQKLATMHYYTYGRVFKFLRAAGFSVSDIREKKIKKKFWNFALPLLILYRILLRPLYFNTFHLLLAKP</sequence>